<evidence type="ECO:0000313" key="1">
    <source>
        <dbReference type="EMBL" id="USD22708.1"/>
    </source>
</evidence>
<dbReference type="SUPFAM" id="SSF51182">
    <property type="entry name" value="RmlC-like cupins"/>
    <property type="match status" value="1"/>
</dbReference>
<dbReference type="InterPro" id="IPR011051">
    <property type="entry name" value="RmlC_Cupin_sf"/>
</dbReference>
<reference evidence="1" key="1">
    <citation type="submission" date="2022-02" db="EMBL/GenBank/DDBJ databases">
        <title>Coral-associated bacteria.</title>
        <authorList>
            <person name="Tang K."/>
            <person name="Wang X."/>
        </authorList>
    </citation>
    <scope>NUCLEOTIDE SEQUENCE</scope>
    <source>
        <strain evidence="1">SCSIO 43006</strain>
    </source>
</reference>
<dbReference type="RefSeq" id="WP_252085062.1">
    <property type="nucleotide sequence ID" value="NZ_CP092418.1"/>
</dbReference>
<sequence length="151" mass="17266">MNNMKTNHETQQKYYHLWTDKSHISRTTEHYLTGFTLIQYSNPNPEYHYKDLPEVINSEFAILPPSWESDFHPTPSPQWVITLSGRWRTTTKDGICVTYQPGDVHFGGDLPLEGVPLNQQGHKALNPSSKESTKVLILSVNTPLSIPESQF</sequence>
<gene>
    <name evidence="1" type="ORF">MJO52_06120</name>
</gene>
<organism evidence="1 2">
    <name type="scientific">Microbulbifer variabilis</name>
    <dbReference type="NCBI Taxonomy" id="266805"/>
    <lineage>
        <taxon>Bacteria</taxon>
        <taxon>Pseudomonadati</taxon>
        <taxon>Pseudomonadota</taxon>
        <taxon>Gammaproteobacteria</taxon>
        <taxon>Cellvibrionales</taxon>
        <taxon>Microbulbiferaceae</taxon>
        <taxon>Microbulbifer</taxon>
    </lineage>
</organism>
<accession>A0ABY4VEJ1</accession>
<evidence type="ECO:0008006" key="3">
    <source>
        <dbReference type="Google" id="ProtNLM"/>
    </source>
</evidence>
<dbReference type="EMBL" id="CP092418">
    <property type="protein sequence ID" value="USD22708.1"/>
    <property type="molecule type" value="Genomic_DNA"/>
</dbReference>
<proteinExistence type="predicted"/>
<keyword evidence="2" id="KW-1185">Reference proteome</keyword>
<name>A0ABY4VEJ1_9GAMM</name>
<evidence type="ECO:0000313" key="2">
    <source>
        <dbReference type="Proteomes" id="UP001055658"/>
    </source>
</evidence>
<protein>
    <recommendedName>
        <fullName evidence="3">Cupin</fullName>
    </recommendedName>
</protein>
<dbReference type="Proteomes" id="UP001055658">
    <property type="component" value="Chromosome"/>
</dbReference>